<organism evidence="1 2">
    <name type="scientific">Yinghuangia aomiensis</name>
    <dbReference type="NCBI Taxonomy" id="676205"/>
    <lineage>
        <taxon>Bacteria</taxon>
        <taxon>Bacillati</taxon>
        <taxon>Actinomycetota</taxon>
        <taxon>Actinomycetes</taxon>
        <taxon>Kitasatosporales</taxon>
        <taxon>Streptomycetaceae</taxon>
        <taxon>Yinghuangia</taxon>
    </lineage>
</organism>
<keyword evidence="2" id="KW-1185">Reference proteome</keyword>
<evidence type="ECO:0000313" key="1">
    <source>
        <dbReference type="EMBL" id="GAA4997379.1"/>
    </source>
</evidence>
<gene>
    <name evidence="1" type="ORF">GCM10023205_83400</name>
</gene>
<proteinExistence type="predicted"/>
<evidence type="ECO:0000313" key="2">
    <source>
        <dbReference type="Proteomes" id="UP001500466"/>
    </source>
</evidence>
<name>A0ABP9IG99_9ACTN</name>
<dbReference type="EMBL" id="BAABHS010000068">
    <property type="protein sequence ID" value="GAA4997379.1"/>
    <property type="molecule type" value="Genomic_DNA"/>
</dbReference>
<dbReference type="Proteomes" id="UP001500466">
    <property type="component" value="Unassembled WGS sequence"/>
</dbReference>
<reference evidence="2" key="1">
    <citation type="journal article" date="2019" name="Int. J. Syst. Evol. Microbiol.">
        <title>The Global Catalogue of Microorganisms (GCM) 10K type strain sequencing project: providing services to taxonomists for standard genome sequencing and annotation.</title>
        <authorList>
            <consortium name="The Broad Institute Genomics Platform"/>
            <consortium name="The Broad Institute Genome Sequencing Center for Infectious Disease"/>
            <person name="Wu L."/>
            <person name="Ma J."/>
        </authorList>
    </citation>
    <scope>NUCLEOTIDE SEQUENCE [LARGE SCALE GENOMIC DNA]</scope>
    <source>
        <strain evidence="2">JCM 17986</strain>
    </source>
</reference>
<comment type="caution">
    <text evidence="1">The sequence shown here is derived from an EMBL/GenBank/DDBJ whole genome shotgun (WGS) entry which is preliminary data.</text>
</comment>
<protein>
    <submittedName>
        <fullName evidence="1">Uncharacterized protein</fullName>
    </submittedName>
</protein>
<accession>A0ABP9IG99</accession>
<dbReference type="RefSeq" id="WP_345681120.1">
    <property type="nucleotide sequence ID" value="NZ_BAABHS010000068.1"/>
</dbReference>
<sequence length="59" mass="6740">MVEEFQLKPLTAESEAVWATRPLEFFAEVSALALTEPDVLERVSSALREWMRLGGYRVL</sequence>